<proteinExistence type="predicted"/>
<dbReference type="SMART" id="SM00220">
    <property type="entry name" value="S_TKc"/>
    <property type="match status" value="1"/>
</dbReference>
<dbReference type="Gene3D" id="1.10.510.10">
    <property type="entry name" value="Transferase(Phosphotransferase) domain 1"/>
    <property type="match status" value="1"/>
</dbReference>
<dbReference type="InterPro" id="IPR011009">
    <property type="entry name" value="Kinase-like_dom_sf"/>
</dbReference>
<evidence type="ECO:0000256" key="9">
    <source>
        <dbReference type="PROSITE-ProRule" id="PRU10141"/>
    </source>
</evidence>
<keyword evidence="3 12" id="KW-0808">Transferase</keyword>
<name>A0A9W4DRM3_9ACTN</name>
<dbReference type="Pfam" id="PF00069">
    <property type="entry name" value="Pkinase"/>
    <property type="match status" value="1"/>
</dbReference>
<feature type="binding site" evidence="9">
    <location>
        <position position="41"/>
    </location>
    <ligand>
        <name>ATP</name>
        <dbReference type="ChEBI" id="CHEBI:30616"/>
    </ligand>
</feature>
<dbReference type="EC" id="2.7.11.1" evidence="1"/>
<keyword evidence="4 9" id="KW-0547">Nucleotide-binding</keyword>
<feature type="compositionally biased region" description="Pro residues" evidence="10">
    <location>
        <begin position="400"/>
        <end position="414"/>
    </location>
</feature>
<dbReference type="FunFam" id="3.30.200.20:FF:000035">
    <property type="entry name" value="Serine/threonine protein kinase Stk1"/>
    <property type="match status" value="1"/>
</dbReference>
<dbReference type="FunFam" id="1.10.510.10:FF:000021">
    <property type="entry name" value="Serine/threonine protein kinase"/>
    <property type="match status" value="1"/>
</dbReference>
<dbReference type="GO" id="GO:0004674">
    <property type="term" value="F:protein serine/threonine kinase activity"/>
    <property type="evidence" value="ECO:0007669"/>
    <property type="project" value="UniProtKB-KW"/>
</dbReference>
<dbReference type="InterPro" id="IPR008271">
    <property type="entry name" value="Ser/Thr_kinase_AS"/>
</dbReference>
<dbReference type="CDD" id="cd14014">
    <property type="entry name" value="STKc_PknB_like"/>
    <property type="match status" value="1"/>
</dbReference>
<dbReference type="AlphaFoldDB" id="A0A9W4DRM3"/>
<evidence type="ECO:0000259" key="11">
    <source>
        <dbReference type="PROSITE" id="PS50011"/>
    </source>
</evidence>
<dbReference type="PROSITE" id="PS50011">
    <property type="entry name" value="PROTEIN_KINASE_DOM"/>
    <property type="match status" value="1"/>
</dbReference>
<keyword evidence="5 12" id="KW-0418">Kinase</keyword>
<dbReference type="RefSeq" id="WP_251486535.1">
    <property type="nucleotide sequence ID" value="NZ_CAJSLV010000044.1"/>
</dbReference>
<evidence type="ECO:0000256" key="4">
    <source>
        <dbReference type="ARBA" id="ARBA00022741"/>
    </source>
</evidence>
<keyword evidence="13" id="KW-1185">Reference proteome</keyword>
<reference evidence="12" key="1">
    <citation type="submission" date="2021-05" db="EMBL/GenBank/DDBJ databases">
        <authorList>
            <person name="Arsene-Ploetze F."/>
        </authorList>
    </citation>
    <scope>NUCLEOTIDE SEQUENCE</scope>
    <source>
        <strain evidence="12">DSM 42138</strain>
    </source>
</reference>
<evidence type="ECO:0000256" key="2">
    <source>
        <dbReference type="ARBA" id="ARBA00022527"/>
    </source>
</evidence>
<accession>A0A9W4DRM3</accession>
<dbReference type="PANTHER" id="PTHR43289:SF6">
    <property type="entry name" value="SERINE_THREONINE-PROTEIN KINASE NEKL-3"/>
    <property type="match status" value="1"/>
</dbReference>
<evidence type="ECO:0000256" key="1">
    <source>
        <dbReference type="ARBA" id="ARBA00012513"/>
    </source>
</evidence>
<evidence type="ECO:0000313" key="13">
    <source>
        <dbReference type="Proteomes" id="UP001152519"/>
    </source>
</evidence>
<feature type="region of interest" description="Disordered" evidence="10">
    <location>
        <begin position="274"/>
        <end position="323"/>
    </location>
</feature>
<evidence type="ECO:0000313" key="12">
    <source>
        <dbReference type="EMBL" id="CAG6392271.1"/>
    </source>
</evidence>
<evidence type="ECO:0000256" key="7">
    <source>
        <dbReference type="ARBA" id="ARBA00047899"/>
    </source>
</evidence>
<comment type="caution">
    <text evidence="12">The sequence shown here is derived from an EMBL/GenBank/DDBJ whole genome shotgun (WGS) entry which is preliminary data.</text>
</comment>
<feature type="domain" description="Protein kinase" evidence="11">
    <location>
        <begin position="12"/>
        <end position="274"/>
    </location>
</feature>
<dbReference type="InterPro" id="IPR017441">
    <property type="entry name" value="Protein_kinase_ATP_BS"/>
</dbReference>
<dbReference type="PROSITE" id="PS00107">
    <property type="entry name" value="PROTEIN_KINASE_ATP"/>
    <property type="match status" value="1"/>
</dbReference>
<dbReference type="SUPFAM" id="SSF56112">
    <property type="entry name" value="Protein kinase-like (PK-like)"/>
    <property type="match status" value="1"/>
</dbReference>
<dbReference type="InterPro" id="IPR000719">
    <property type="entry name" value="Prot_kinase_dom"/>
</dbReference>
<feature type="compositionally biased region" description="Low complexity" evidence="10">
    <location>
        <begin position="365"/>
        <end position="390"/>
    </location>
</feature>
<dbReference type="PROSITE" id="PS00108">
    <property type="entry name" value="PROTEIN_KINASE_ST"/>
    <property type="match status" value="1"/>
</dbReference>
<gene>
    <name evidence="12" type="ORF">SCOCK_160053</name>
</gene>
<keyword evidence="2 12" id="KW-0723">Serine/threonine-protein kinase</keyword>
<comment type="catalytic activity">
    <reaction evidence="8">
        <text>L-seryl-[protein] + ATP = O-phospho-L-seryl-[protein] + ADP + H(+)</text>
        <dbReference type="Rhea" id="RHEA:17989"/>
        <dbReference type="Rhea" id="RHEA-COMP:9863"/>
        <dbReference type="Rhea" id="RHEA-COMP:11604"/>
        <dbReference type="ChEBI" id="CHEBI:15378"/>
        <dbReference type="ChEBI" id="CHEBI:29999"/>
        <dbReference type="ChEBI" id="CHEBI:30616"/>
        <dbReference type="ChEBI" id="CHEBI:83421"/>
        <dbReference type="ChEBI" id="CHEBI:456216"/>
        <dbReference type="EC" id="2.7.11.1"/>
    </reaction>
</comment>
<evidence type="ECO:0000256" key="3">
    <source>
        <dbReference type="ARBA" id="ARBA00022679"/>
    </source>
</evidence>
<dbReference type="Proteomes" id="UP001152519">
    <property type="component" value="Unassembled WGS sequence"/>
</dbReference>
<feature type="region of interest" description="Disordered" evidence="10">
    <location>
        <begin position="355"/>
        <end position="436"/>
    </location>
</feature>
<protein>
    <recommendedName>
        <fullName evidence="1">non-specific serine/threonine protein kinase</fullName>
        <ecNumber evidence="1">2.7.11.1</ecNumber>
    </recommendedName>
</protein>
<comment type="catalytic activity">
    <reaction evidence="7">
        <text>L-threonyl-[protein] + ATP = O-phospho-L-threonyl-[protein] + ADP + H(+)</text>
        <dbReference type="Rhea" id="RHEA:46608"/>
        <dbReference type="Rhea" id="RHEA-COMP:11060"/>
        <dbReference type="Rhea" id="RHEA-COMP:11605"/>
        <dbReference type="ChEBI" id="CHEBI:15378"/>
        <dbReference type="ChEBI" id="CHEBI:30013"/>
        <dbReference type="ChEBI" id="CHEBI:30616"/>
        <dbReference type="ChEBI" id="CHEBI:61977"/>
        <dbReference type="ChEBI" id="CHEBI:456216"/>
        <dbReference type="EC" id="2.7.11.1"/>
    </reaction>
</comment>
<dbReference type="PANTHER" id="PTHR43289">
    <property type="entry name" value="MITOGEN-ACTIVATED PROTEIN KINASE KINASE KINASE 20-RELATED"/>
    <property type="match status" value="1"/>
</dbReference>
<evidence type="ECO:0000256" key="5">
    <source>
        <dbReference type="ARBA" id="ARBA00022777"/>
    </source>
</evidence>
<dbReference type="Gene3D" id="3.30.200.20">
    <property type="entry name" value="Phosphorylase Kinase, domain 1"/>
    <property type="match status" value="1"/>
</dbReference>
<evidence type="ECO:0000256" key="8">
    <source>
        <dbReference type="ARBA" id="ARBA00048679"/>
    </source>
</evidence>
<dbReference type="GO" id="GO:0045717">
    <property type="term" value="P:negative regulation of fatty acid biosynthetic process"/>
    <property type="evidence" value="ECO:0007669"/>
    <property type="project" value="UniProtKB-ARBA"/>
</dbReference>
<keyword evidence="6 9" id="KW-0067">ATP-binding</keyword>
<evidence type="ECO:0000256" key="6">
    <source>
        <dbReference type="ARBA" id="ARBA00022840"/>
    </source>
</evidence>
<dbReference type="EMBL" id="CAJSLV010000044">
    <property type="protein sequence ID" value="CAG6392271.1"/>
    <property type="molecule type" value="Genomic_DNA"/>
</dbReference>
<sequence length="545" mass="55686">MWDRGTVLGGRYTLAERIGGGAMGDVWQADDGVLERRVALKILRPELFDDARFAKRFRREALILAALDHPGIVDVHDYGENAFGDGSRVAYIVMELVEGRPLDDLLRDSGPLPPAQALATAADALDALHAAHRRQVVHRDVKPSNLLVCDDGRVKVTDFGIASDLTTSKITPDHAVVGTASYIAPEQVEGHGTTPASDLYSMGVVCYNMLTGKLPFDGERAIELLIKHVQEPAPALPADFAQPVRDFVATALAKKPEDRFPDAAAMAGAARAAAAAPAPGPGPGPVPGVDVPAEPEEPAEPARSGGRPAEDVVATGEERPGRSRRSVLVPVLVAAAVAVAAAGVALIGPSHFRSHPGTPGQEVHVSAVASASGSGTASASPPASGTQSAGTTPPASGPGTLPPTSAPAPPPPRADPSTVRPSAPATTAPGTYPIGGVSMSKDPAAITGSGAAAGPAGGCTAWLDDAGGGDLYGMLNTDYYETCHAELVRSDGLTVELAASTGAERTGTVSGVGHTTRICVWQQGAIADKQCAAPFGIRNGTPVMQ</sequence>
<dbReference type="GO" id="GO:0005524">
    <property type="term" value="F:ATP binding"/>
    <property type="evidence" value="ECO:0007669"/>
    <property type="project" value="UniProtKB-UniRule"/>
</dbReference>
<organism evidence="12 13">
    <name type="scientific">Actinacidiphila cocklensis</name>
    <dbReference type="NCBI Taxonomy" id="887465"/>
    <lineage>
        <taxon>Bacteria</taxon>
        <taxon>Bacillati</taxon>
        <taxon>Actinomycetota</taxon>
        <taxon>Actinomycetes</taxon>
        <taxon>Kitasatosporales</taxon>
        <taxon>Streptomycetaceae</taxon>
        <taxon>Actinacidiphila</taxon>
    </lineage>
</organism>
<evidence type="ECO:0000256" key="10">
    <source>
        <dbReference type="SAM" id="MobiDB-lite"/>
    </source>
</evidence>